<feature type="transmembrane region" description="Helical" evidence="2">
    <location>
        <begin position="32"/>
        <end position="51"/>
    </location>
</feature>
<evidence type="ECO:0000313" key="5">
    <source>
        <dbReference type="Proteomes" id="UP000306628"/>
    </source>
</evidence>
<name>A0A5S4FUA7_9ACTN</name>
<protein>
    <submittedName>
        <fullName evidence="4">NACHT domain-containing protein</fullName>
    </submittedName>
</protein>
<evidence type="ECO:0000256" key="1">
    <source>
        <dbReference type="SAM" id="MobiDB-lite"/>
    </source>
</evidence>
<feature type="transmembrane region" description="Helical" evidence="2">
    <location>
        <begin position="610"/>
        <end position="631"/>
    </location>
</feature>
<evidence type="ECO:0000259" key="3">
    <source>
        <dbReference type="PROSITE" id="PS50837"/>
    </source>
</evidence>
<dbReference type="AlphaFoldDB" id="A0A5S4FUA7"/>
<keyword evidence="2" id="KW-0472">Membrane</keyword>
<feature type="transmembrane region" description="Helical" evidence="2">
    <location>
        <begin position="535"/>
        <end position="557"/>
    </location>
</feature>
<evidence type="ECO:0000256" key="2">
    <source>
        <dbReference type="SAM" id="Phobius"/>
    </source>
</evidence>
<keyword evidence="5" id="KW-1185">Reference proteome</keyword>
<dbReference type="Gene3D" id="3.40.50.300">
    <property type="entry name" value="P-loop containing nucleotide triphosphate hydrolases"/>
    <property type="match status" value="1"/>
</dbReference>
<proteinExistence type="predicted"/>
<dbReference type="InterPro" id="IPR007111">
    <property type="entry name" value="NACHT_NTPase"/>
</dbReference>
<dbReference type="PROSITE" id="PS50837">
    <property type="entry name" value="NACHT"/>
    <property type="match status" value="1"/>
</dbReference>
<evidence type="ECO:0000313" key="4">
    <source>
        <dbReference type="EMBL" id="TMR23711.1"/>
    </source>
</evidence>
<comment type="caution">
    <text evidence="4">The sequence shown here is derived from an EMBL/GenBank/DDBJ whole genome shotgun (WGS) entry which is preliminary data.</text>
</comment>
<feature type="transmembrane region" description="Helical" evidence="2">
    <location>
        <begin position="494"/>
        <end position="514"/>
    </location>
</feature>
<keyword evidence="2" id="KW-1133">Transmembrane helix</keyword>
<feature type="region of interest" description="Disordered" evidence="1">
    <location>
        <begin position="712"/>
        <end position="767"/>
    </location>
</feature>
<feature type="transmembrane region" description="Helical" evidence="2">
    <location>
        <begin position="57"/>
        <end position="79"/>
    </location>
</feature>
<dbReference type="InterPro" id="IPR027417">
    <property type="entry name" value="P-loop_NTPase"/>
</dbReference>
<dbReference type="OrthoDB" id="419058at2"/>
<feature type="domain" description="NACHT" evidence="3">
    <location>
        <begin position="176"/>
        <end position="298"/>
    </location>
</feature>
<dbReference type="SUPFAM" id="SSF52540">
    <property type="entry name" value="P-loop containing nucleoside triphosphate hydrolases"/>
    <property type="match status" value="1"/>
</dbReference>
<feature type="transmembrane region" description="Helical" evidence="2">
    <location>
        <begin position="469"/>
        <end position="488"/>
    </location>
</feature>
<reference evidence="4 5" key="1">
    <citation type="submission" date="2019-05" db="EMBL/GenBank/DDBJ databases">
        <title>Draft genome sequence of Nonomuraea zeae DSM 100528.</title>
        <authorList>
            <person name="Saricaoglu S."/>
            <person name="Isik K."/>
        </authorList>
    </citation>
    <scope>NUCLEOTIDE SEQUENCE [LARGE SCALE GENOMIC DNA]</scope>
    <source>
        <strain evidence="4 5">DSM 100528</strain>
    </source>
</reference>
<dbReference type="Proteomes" id="UP000306628">
    <property type="component" value="Unassembled WGS sequence"/>
</dbReference>
<feature type="transmembrane region" description="Helical" evidence="2">
    <location>
        <begin position="637"/>
        <end position="656"/>
    </location>
</feature>
<sequence>MWNHRSHSAAKYPHTGGMSARYWKHRNASNRAITWGVPFLILACVGGIVVHEANLGRWFNIGVLGSLMGGAWMVGEKLVPLWSWWRKRGAPANGPTSDGIRTAKDILAGLVSQQWYDEMALRSLGDPAPMPVPWRSTERRELADHPEIIAKGTVAFPGLAVHIADLARNFRALRCRRLVILGDPGTGKTTLAVQLVLELLRTRQPDEPVPVLLSAARWDDRAFPRLRDWLTASLAADYPALLAESLGSDIPETLVTRGEVLPILDGLDELPDHARARMLTALNRSMWNNNQLILTCRTAQFADAVEEIGDVLTAAAVIEPQPMSPVAAAAYLEACLPPVPRPAWPPVLEALRTGTAPALAEVVSTSLGLWLVRVTYIEPRENPSPLLELGRGSAADLYDHLCDQLIPTLVRTRLPADGPVQPFLPQHLWPAEQVGHWLTYLSRQLSSDPEDPRDMAWWHLARYTSSRSVRVVGGIAFGIAVGLVVALLTELPQAGAPIGLVFALAVAILVGSWFTEPPGHADFHMRGRLPELLGIVRNGLIIATVAALVTAVTVFLIKGNVMYALSRAWEPALLAGFGYFVVLGLARWVERPTTDATARSPRSTWQADRNLTFVRLLGGLGVGLVFGVVGWMTDLPWTEVIAGGLVLSLLLGLMLGRHHAWLAYKLTIPRLATKGRLPFRAMDFLDDAHRLGLLRTEGPYYQFRHVELQEHLARRGEQPPRQPRTPSRAGPPSRKPTTIPIRRVRRTGEPPKANHNVRAPELHGPAS</sequence>
<dbReference type="Pfam" id="PF05729">
    <property type="entry name" value="NACHT"/>
    <property type="match status" value="1"/>
</dbReference>
<organism evidence="4 5">
    <name type="scientific">Nonomuraea zeae</name>
    <dbReference type="NCBI Taxonomy" id="1642303"/>
    <lineage>
        <taxon>Bacteria</taxon>
        <taxon>Bacillati</taxon>
        <taxon>Actinomycetota</taxon>
        <taxon>Actinomycetes</taxon>
        <taxon>Streptosporangiales</taxon>
        <taxon>Streptosporangiaceae</taxon>
        <taxon>Nonomuraea</taxon>
    </lineage>
</organism>
<dbReference type="EMBL" id="VCKX01000251">
    <property type="protein sequence ID" value="TMR23711.1"/>
    <property type="molecule type" value="Genomic_DNA"/>
</dbReference>
<feature type="transmembrane region" description="Helical" evidence="2">
    <location>
        <begin position="569"/>
        <end position="589"/>
    </location>
</feature>
<keyword evidence="2" id="KW-0812">Transmembrane</keyword>
<accession>A0A5S4FUA7</accession>
<gene>
    <name evidence="4" type="ORF">ETD85_47530</name>
</gene>